<reference evidence="8" key="1">
    <citation type="journal article" date="2019" name="Int. J. Syst. Evol. Microbiol.">
        <title>The Global Catalogue of Microorganisms (GCM) 10K type strain sequencing project: providing services to taxonomists for standard genome sequencing and annotation.</title>
        <authorList>
            <consortium name="The Broad Institute Genomics Platform"/>
            <consortium name="The Broad Institute Genome Sequencing Center for Infectious Disease"/>
            <person name="Wu L."/>
            <person name="Ma J."/>
        </authorList>
    </citation>
    <scope>NUCLEOTIDE SEQUENCE [LARGE SCALE GENOMIC DNA]</scope>
    <source>
        <strain evidence="8">CGMCC 4.7106</strain>
    </source>
</reference>
<dbReference type="PROSITE" id="PS00455">
    <property type="entry name" value="AMP_BINDING"/>
    <property type="match status" value="1"/>
</dbReference>
<evidence type="ECO:0000256" key="4">
    <source>
        <dbReference type="ARBA" id="ARBA00023098"/>
    </source>
</evidence>
<comment type="caution">
    <text evidence="7">The sequence shown here is derived from an EMBL/GenBank/DDBJ whole genome shotgun (WGS) entry which is preliminary data.</text>
</comment>
<organism evidence="7 8">
    <name type="scientific">Nonomuraea harbinensis</name>
    <dbReference type="NCBI Taxonomy" id="1286938"/>
    <lineage>
        <taxon>Bacteria</taxon>
        <taxon>Bacillati</taxon>
        <taxon>Actinomycetota</taxon>
        <taxon>Actinomycetes</taxon>
        <taxon>Streptosporangiales</taxon>
        <taxon>Streptosporangiaceae</taxon>
        <taxon>Nonomuraea</taxon>
    </lineage>
</organism>
<feature type="domain" description="AMP-binding enzyme C-terminal" evidence="6">
    <location>
        <begin position="430"/>
        <end position="505"/>
    </location>
</feature>
<sequence length="518" mass="55274">MASFTFTPLTPSAFLERSGAVFRDRIAVIDGARRLTYGEFLDRARRLTGALADLGVEPGDRVAALCVNSHVMLELHNGVPMRGAVLVPLNIRLSAGELAHIVEHSGARVLVATDELAGRAREVAAATGVRLVLAGGPGDEYEELLAAAEPRLAACEDERGLLAINYTSGTTGRPKGVMYHHRGAYLQTLAMAFHAGLGPASAYLWTLPMFHCDGWCFTWAVTAAGGTHVCLRAVDPAEIWRLLREEDVSHFSAAPTVLTMIANAPEARAGAPLGRTVRVQTGGAPPTPALLARMAGLSMEVTHLYGLTETFGPVAVNQWQPQWDALPSGGQAELKARQGVGNVIAEQVRVVDGSGADVPADGGTVGEIVVRGNDVMLGYYRDEQATAEVDAGGWLRTGDLAVRHPDGYLEIRDRSKDIIISGGENIASVEVERVLDGHPSVLESAVVGVPDEKWGQVPVAFVALRPEAPPVTEDDVIAYVRERIARFKAPRKVVFGELPKTSTGKIQKNVLRATGEHP</sequence>
<feature type="domain" description="AMP-dependent synthetase/ligase" evidence="5">
    <location>
        <begin position="15"/>
        <end position="380"/>
    </location>
</feature>
<dbReference type="GO" id="GO:0016874">
    <property type="term" value="F:ligase activity"/>
    <property type="evidence" value="ECO:0007669"/>
    <property type="project" value="UniProtKB-KW"/>
</dbReference>
<accession>A0ABW1BSR6</accession>
<proteinExistence type="inferred from homology"/>
<evidence type="ECO:0000256" key="2">
    <source>
        <dbReference type="ARBA" id="ARBA00022598"/>
    </source>
</evidence>
<gene>
    <name evidence="7" type="ORF">ACFPUY_11960</name>
</gene>
<dbReference type="Pfam" id="PF00501">
    <property type="entry name" value="AMP-binding"/>
    <property type="match status" value="1"/>
</dbReference>
<evidence type="ECO:0000256" key="1">
    <source>
        <dbReference type="ARBA" id="ARBA00006432"/>
    </source>
</evidence>
<dbReference type="InterPro" id="IPR020845">
    <property type="entry name" value="AMP-binding_CS"/>
</dbReference>
<comment type="similarity">
    <text evidence="1">Belongs to the ATP-dependent AMP-binding enzyme family.</text>
</comment>
<keyword evidence="8" id="KW-1185">Reference proteome</keyword>
<dbReference type="InterPro" id="IPR000873">
    <property type="entry name" value="AMP-dep_synth/lig_dom"/>
</dbReference>
<dbReference type="Pfam" id="PF13193">
    <property type="entry name" value="AMP-binding_C"/>
    <property type="match status" value="1"/>
</dbReference>
<dbReference type="Proteomes" id="UP001596096">
    <property type="component" value="Unassembled WGS sequence"/>
</dbReference>
<dbReference type="InterPro" id="IPR025110">
    <property type="entry name" value="AMP-bd_C"/>
</dbReference>
<keyword evidence="3" id="KW-0276">Fatty acid metabolism</keyword>
<name>A0ABW1BSR6_9ACTN</name>
<keyword evidence="2 7" id="KW-0436">Ligase</keyword>
<evidence type="ECO:0000259" key="6">
    <source>
        <dbReference type="Pfam" id="PF13193"/>
    </source>
</evidence>
<dbReference type="PANTHER" id="PTHR43859">
    <property type="entry name" value="ACYL-ACTIVATING ENZYME"/>
    <property type="match status" value="1"/>
</dbReference>
<dbReference type="PANTHER" id="PTHR43859:SF4">
    <property type="entry name" value="BUTANOATE--COA LIGASE AAE1-RELATED"/>
    <property type="match status" value="1"/>
</dbReference>
<evidence type="ECO:0000256" key="3">
    <source>
        <dbReference type="ARBA" id="ARBA00022832"/>
    </source>
</evidence>
<protein>
    <submittedName>
        <fullName evidence="7">Acyl--CoA ligase family protein</fullName>
    </submittedName>
</protein>
<keyword evidence="4" id="KW-0443">Lipid metabolism</keyword>
<dbReference type="RefSeq" id="WP_219543859.1">
    <property type="nucleotide sequence ID" value="NZ_JAHKRN010000005.1"/>
</dbReference>
<evidence type="ECO:0000313" key="8">
    <source>
        <dbReference type="Proteomes" id="UP001596096"/>
    </source>
</evidence>
<dbReference type="EMBL" id="JBHSNW010000005">
    <property type="protein sequence ID" value="MFC5815804.1"/>
    <property type="molecule type" value="Genomic_DNA"/>
</dbReference>
<evidence type="ECO:0000259" key="5">
    <source>
        <dbReference type="Pfam" id="PF00501"/>
    </source>
</evidence>
<evidence type="ECO:0000313" key="7">
    <source>
        <dbReference type="EMBL" id="MFC5815804.1"/>
    </source>
</evidence>
<dbReference type="CDD" id="cd12118">
    <property type="entry name" value="ttLC_FACS_AEE21_like"/>
    <property type="match status" value="1"/>
</dbReference>